<name>A0A7C9FLD6_OPUST</name>
<accession>A0A7C9FLD6</accession>
<evidence type="ECO:0000313" key="2">
    <source>
        <dbReference type="EMBL" id="MBA4677284.1"/>
    </source>
</evidence>
<reference evidence="2" key="1">
    <citation type="journal article" date="2013" name="J. Plant Res.">
        <title>Effect of fungi and light on seed germination of three Opuntia species from semiarid lands of central Mexico.</title>
        <authorList>
            <person name="Delgado-Sanchez P."/>
            <person name="Jimenez-Bremont J.F."/>
            <person name="Guerrero-Gonzalez Mde L."/>
            <person name="Flores J."/>
        </authorList>
    </citation>
    <scope>NUCLEOTIDE SEQUENCE</scope>
    <source>
        <tissue evidence="2">Cladode</tissue>
    </source>
</reference>
<keyword evidence="1" id="KW-0472">Membrane</keyword>
<keyword evidence="1" id="KW-1133">Transmembrane helix</keyword>
<dbReference type="EMBL" id="GISG01274361">
    <property type="protein sequence ID" value="MBA4677284.1"/>
    <property type="molecule type" value="Transcribed_RNA"/>
</dbReference>
<feature type="transmembrane region" description="Helical" evidence="1">
    <location>
        <begin position="12"/>
        <end position="30"/>
    </location>
</feature>
<keyword evidence="1" id="KW-0812">Transmembrane</keyword>
<feature type="transmembrane region" description="Helical" evidence="1">
    <location>
        <begin position="36"/>
        <end position="58"/>
    </location>
</feature>
<evidence type="ECO:0000256" key="1">
    <source>
        <dbReference type="SAM" id="Phobius"/>
    </source>
</evidence>
<dbReference type="AlphaFoldDB" id="A0A7C9FLD6"/>
<sequence>MSQFPPFSLPGIVLAASLAIFSHSGVPFSICTRSHAFRTILLVIMNCLLWHFTLLVTFPSRQPLGEGKFASGLEWRTSQSFRDWRPFSSTSLSLSFHISSSCFDGAVPIIPGWVKPGKRTPGM</sequence>
<protein>
    <submittedName>
        <fullName evidence="2">Uncharacterized protein</fullName>
    </submittedName>
</protein>
<organism evidence="2">
    <name type="scientific">Opuntia streptacantha</name>
    <name type="common">Prickly pear cactus</name>
    <name type="synonym">Opuntia cardona</name>
    <dbReference type="NCBI Taxonomy" id="393608"/>
    <lineage>
        <taxon>Eukaryota</taxon>
        <taxon>Viridiplantae</taxon>
        <taxon>Streptophyta</taxon>
        <taxon>Embryophyta</taxon>
        <taxon>Tracheophyta</taxon>
        <taxon>Spermatophyta</taxon>
        <taxon>Magnoliopsida</taxon>
        <taxon>eudicotyledons</taxon>
        <taxon>Gunneridae</taxon>
        <taxon>Pentapetalae</taxon>
        <taxon>Caryophyllales</taxon>
        <taxon>Cactineae</taxon>
        <taxon>Cactaceae</taxon>
        <taxon>Opuntioideae</taxon>
        <taxon>Opuntia</taxon>
    </lineage>
</organism>
<reference evidence="2" key="2">
    <citation type="submission" date="2020-07" db="EMBL/GenBank/DDBJ databases">
        <authorList>
            <person name="Vera ALvarez R."/>
            <person name="Arias-Moreno D.M."/>
            <person name="Jimenez-Jacinto V."/>
            <person name="Jimenez-Bremont J.F."/>
            <person name="Swaminathan K."/>
            <person name="Moose S.P."/>
            <person name="Guerrero-Gonzalez M.L."/>
            <person name="Marino-Ramirez L."/>
            <person name="Landsman D."/>
            <person name="Rodriguez-Kessler M."/>
            <person name="Delgado-Sanchez P."/>
        </authorList>
    </citation>
    <scope>NUCLEOTIDE SEQUENCE</scope>
    <source>
        <tissue evidence="2">Cladode</tissue>
    </source>
</reference>
<proteinExistence type="predicted"/>